<comment type="similarity">
    <text evidence="4">Belongs to the ELP5 family.</text>
</comment>
<dbReference type="EnsemblMetazoa" id="G3702.10">
    <property type="protein sequence ID" value="G3702.10:cds"/>
    <property type="gene ID" value="G3702"/>
</dbReference>
<feature type="region of interest" description="Disordered" evidence="9">
    <location>
        <begin position="279"/>
        <end position="298"/>
    </location>
</feature>
<dbReference type="InterPro" id="IPR027417">
    <property type="entry name" value="P-loop_NTPase"/>
</dbReference>
<dbReference type="EnsemblMetazoa" id="G3702.3">
    <property type="protein sequence ID" value="G3702.3:cds"/>
    <property type="gene ID" value="G3702"/>
</dbReference>
<dbReference type="EnsemblMetazoa" id="G3702.13">
    <property type="protein sequence ID" value="G3702.13:cds"/>
    <property type="gene ID" value="G3702"/>
</dbReference>
<dbReference type="EnsemblMetazoa" id="G3702.12">
    <property type="protein sequence ID" value="G3702.12:cds"/>
    <property type="gene ID" value="G3702"/>
</dbReference>
<evidence type="ECO:0000256" key="7">
    <source>
        <dbReference type="ARBA" id="ARBA00022694"/>
    </source>
</evidence>
<accession>A0A8W8MZB2</accession>
<dbReference type="OMA" id="FANTWAN"/>
<dbReference type="EnsemblMetazoa" id="G3702.5">
    <property type="protein sequence ID" value="G3702.5:cds"/>
    <property type="gene ID" value="G3702"/>
</dbReference>
<feature type="compositionally biased region" description="Acidic residues" evidence="9">
    <location>
        <begin position="282"/>
        <end position="298"/>
    </location>
</feature>
<protein>
    <recommendedName>
        <fullName evidence="5">Elongator complex protein 5</fullName>
    </recommendedName>
</protein>
<dbReference type="GO" id="GO:0033588">
    <property type="term" value="C:elongator holoenzyme complex"/>
    <property type="evidence" value="ECO:0007669"/>
    <property type="project" value="InterPro"/>
</dbReference>
<proteinExistence type="inferred from homology"/>
<dbReference type="PANTHER" id="PTHR15641">
    <property type="entry name" value="ELONGATOR COMPLEX PROTEIN 5"/>
    <property type="match status" value="1"/>
</dbReference>
<dbReference type="EnsemblMetazoa" id="G3702.9">
    <property type="protein sequence ID" value="G3702.9:cds"/>
    <property type="gene ID" value="G3702"/>
</dbReference>
<dbReference type="EnsemblMetazoa" id="G3702.8">
    <property type="protein sequence ID" value="G3702.8:cds"/>
    <property type="gene ID" value="G3702"/>
</dbReference>
<dbReference type="PANTHER" id="PTHR15641:SF1">
    <property type="entry name" value="ELONGATOR COMPLEX PROTEIN 5"/>
    <property type="match status" value="1"/>
</dbReference>
<keyword evidence="7" id="KW-0819">tRNA processing</keyword>
<evidence type="ECO:0000256" key="6">
    <source>
        <dbReference type="ARBA" id="ARBA00022490"/>
    </source>
</evidence>
<evidence type="ECO:0000313" key="10">
    <source>
        <dbReference type="EnsemblMetazoa" id="G3702.11:cds"/>
    </source>
</evidence>
<keyword evidence="11" id="KW-1185">Reference proteome</keyword>
<sequence>MIGDIVSGSENSKIVLIEDSIDANGRNVLLSYIVSLSKITEEVHLLLFDVRGQDTQEALKSLGIQNVKVHRASTDLLQWDRSQGIGLHTDIKAYIRERLSPGTKSVAVVIDSLSPLLTHTSPSFTCKTLHELAYSEALRSQVQQVVTLLHGDLHDDNSLSLTHHTCTTVHKMVPITTPYAMFCCNTIHKKVSGKVVKIRESFNITEEYQVTEVAEVKQMSQNLPADQNQLDPTANLTFNLSLSDKEKEARSQVILPYTYNKERQECVLAKSVGEGKIFYQPDEADDFDEEDPDDDLDI</sequence>
<reference evidence="10" key="1">
    <citation type="submission" date="2022-08" db="UniProtKB">
        <authorList>
            <consortium name="EnsemblMetazoa"/>
        </authorList>
    </citation>
    <scope>IDENTIFICATION</scope>
    <source>
        <strain evidence="10">05x7-T-G4-1.051#20</strain>
    </source>
</reference>
<dbReference type="CDD" id="cd19496">
    <property type="entry name" value="Elp5"/>
    <property type="match status" value="1"/>
</dbReference>
<dbReference type="EnsemblMetazoa" id="G3702.15">
    <property type="protein sequence ID" value="G3702.15:cds"/>
    <property type="gene ID" value="G3702"/>
</dbReference>
<dbReference type="GO" id="GO:0000049">
    <property type="term" value="F:tRNA binding"/>
    <property type="evidence" value="ECO:0007669"/>
    <property type="project" value="TreeGrafter"/>
</dbReference>
<evidence type="ECO:0000313" key="11">
    <source>
        <dbReference type="Proteomes" id="UP000005408"/>
    </source>
</evidence>
<dbReference type="InterPro" id="IPR019519">
    <property type="entry name" value="Elp5"/>
</dbReference>
<dbReference type="AlphaFoldDB" id="A0A8W8MZB2"/>
<comment type="pathway">
    <text evidence="3">tRNA modification; 5-methoxycarbonylmethyl-2-thiouridine-tRNA biosynthesis.</text>
</comment>
<evidence type="ECO:0000256" key="8">
    <source>
        <dbReference type="ARBA" id="ARBA00023242"/>
    </source>
</evidence>
<dbReference type="GO" id="GO:0005829">
    <property type="term" value="C:cytosol"/>
    <property type="evidence" value="ECO:0007669"/>
    <property type="project" value="TreeGrafter"/>
</dbReference>
<evidence type="ECO:0000256" key="3">
    <source>
        <dbReference type="ARBA" id="ARBA00005043"/>
    </source>
</evidence>
<comment type="subcellular location">
    <subcellularLocation>
        <location evidence="2">Cytoplasm</location>
    </subcellularLocation>
    <subcellularLocation>
        <location evidence="1">Nucleus</location>
    </subcellularLocation>
</comment>
<dbReference type="Gene3D" id="3.40.50.300">
    <property type="entry name" value="P-loop containing nucleotide triphosphate hydrolases"/>
    <property type="match status" value="1"/>
</dbReference>
<name>A0A8W8MZB2_MAGGI</name>
<dbReference type="EnsemblMetazoa" id="G3702.14">
    <property type="protein sequence ID" value="G3702.14:cds"/>
    <property type="gene ID" value="G3702"/>
</dbReference>
<evidence type="ECO:0000256" key="1">
    <source>
        <dbReference type="ARBA" id="ARBA00004123"/>
    </source>
</evidence>
<dbReference type="EnsemblMetazoa" id="G3702.1">
    <property type="protein sequence ID" value="G3702.1:cds"/>
    <property type="gene ID" value="G3702"/>
</dbReference>
<dbReference type="EnsemblMetazoa" id="G3702.11">
    <property type="protein sequence ID" value="G3702.11:cds"/>
    <property type="gene ID" value="G3702"/>
</dbReference>
<evidence type="ECO:0000256" key="5">
    <source>
        <dbReference type="ARBA" id="ARBA00020264"/>
    </source>
</evidence>
<organism evidence="10 11">
    <name type="scientific">Magallana gigas</name>
    <name type="common">Pacific oyster</name>
    <name type="synonym">Crassostrea gigas</name>
    <dbReference type="NCBI Taxonomy" id="29159"/>
    <lineage>
        <taxon>Eukaryota</taxon>
        <taxon>Metazoa</taxon>
        <taxon>Spiralia</taxon>
        <taxon>Lophotrochozoa</taxon>
        <taxon>Mollusca</taxon>
        <taxon>Bivalvia</taxon>
        <taxon>Autobranchia</taxon>
        <taxon>Pteriomorphia</taxon>
        <taxon>Ostreida</taxon>
        <taxon>Ostreoidea</taxon>
        <taxon>Ostreidae</taxon>
        <taxon>Magallana</taxon>
    </lineage>
</organism>
<dbReference type="GO" id="GO:0002098">
    <property type="term" value="P:tRNA wobble uridine modification"/>
    <property type="evidence" value="ECO:0007669"/>
    <property type="project" value="InterPro"/>
</dbReference>
<dbReference type="GO" id="GO:0005634">
    <property type="term" value="C:nucleus"/>
    <property type="evidence" value="ECO:0007669"/>
    <property type="project" value="UniProtKB-SubCell"/>
</dbReference>
<dbReference type="Pfam" id="PF10483">
    <property type="entry name" value="Elong_Iki1"/>
    <property type="match status" value="2"/>
</dbReference>
<evidence type="ECO:0000256" key="4">
    <source>
        <dbReference type="ARBA" id="ARBA00009567"/>
    </source>
</evidence>
<evidence type="ECO:0000256" key="2">
    <source>
        <dbReference type="ARBA" id="ARBA00004496"/>
    </source>
</evidence>
<evidence type="ECO:0000256" key="9">
    <source>
        <dbReference type="SAM" id="MobiDB-lite"/>
    </source>
</evidence>
<keyword evidence="8" id="KW-0539">Nucleus</keyword>
<dbReference type="Proteomes" id="UP000005408">
    <property type="component" value="Unassembled WGS sequence"/>
</dbReference>
<keyword evidence="6" id="KW-0963">Cytoplasm</keyword>
<dbReference type="EnsemblMetazoa" id="G3702.7">
    <property type="protein sequence ID" value="G3702.7:cds"/>
    <property type="gene ID" value="G3702"/>
</dbReference>